<dbReference type="EMBL" id="CM003610">
    <property type="protein sequence ID" value="KYP61436.1"/>
    <property type="molecule type" value="Genomic_DNA"/>
</dbReference>
<keyword evidence="3" id="KW-1185">Reference proteome</keyword>
<reference evidence="2 3" key="1">
    <citation type="journal article" date="2012" name="Nat. Biotechnol.">
        <title>Draft genome sequence of pigeonpea (Cajanus cajan), an orphan legume crop of resource-poor farmers.</title>
        <authorList>
            <person name="Varshney R.K."/>
            <person name="Chen W."/>
            <person name="Li Y."/>
            <person name="Bharti A.K."/>
            <person name="Saxena R.K."/>
            <person name="Schlueter J.A."/>
            <person name="Donoghue M.T."/>
            <person name="Azam S."/>
            <person name="Fan G."/>
            <person name="Whaley A.M."/>
            <person name="Farmer A.D."/>
            <person name="Sheridan J."/>
            <person name="Iwata A."/>
            <person name="Tuteja R."/>
            <person name="Penmetsa R.V."/>
            <person name="Wu W."/>
            <person name="Upadhyaya H.D."/>
            <person name="Yang S.P."/>
            <person name="Shah T."/>
            <person name="Saxena K.B."/>
            <person name="Michael T."/>
            <person name="McCombie W.R."/>
            <person name="Yang B."/>
            <person name="Zhang G."/>
            <person name="Yang H."/>
            <person name="Wang J."/>
            <person name="Spillane C."/>
            <person name="Cook D.R."/>
            <person name="May G.D."/>
            <person name="Xu X."/>
            <person name="Jackson S.A."/>
        </authorList>
    </citation>
    <scope>NUCLEOTIDE SEQUENCE [LARGE SCALE GENOMIC DNA]</scope>
    <source>
        <strain evidence="3">cv. Asha</strain>
    </source>
</reference>
<sequence length="286" mass="33223">MRPISLCNVSYKIVTKVVATRLKSIMEDIVGPNRQTTYTIIITQEVIHSMKYKSGKKGWMAIKIDLEKAYDRLNWDFIRETLSNIGLLQKMIELICSNMKVSQEKTGVCFSRNVGWNIKNKINSSLNFQRTDDLGKYLGVQLHHERVSKQKLKIIMVHINRRLNSLKTKSFSFTGRRTLSKSILVALPLYTMQTVFFPKQLYDDIDKSSRSFIWGEDGHNQHIHALAWETLCKPKDGGGLGLREAHKVNLSFMMKNCWALCSQPNKIWVQVLQSKYVWRRYDYGDP</sequence>
<dbReference type="Proteomes" id="UP000075243">
    <property type="component" value="Chromosome 8"/>
</dbReference>
<evidence type="ECO:0000313" key="3">
    <source>
        <dbReference type="Proteomes" id="UP000075243"/>
    </source>
</evidence>
<feature type="domain" description="Reverse transcriptase" evidence="1">
    <location>
        <begin position="1"/>
        <end position="104"/>
    </location>
</feature>
<dbReference type="AlphaFoldDB" id="A0A151T2Z8"/>
<dbReference type="PANTHER" id="PTHR33116">
    <property type="entry name" value="REVERSE TRANSCRIPTASE ZINC-BINDING DOMAIN-CONTAINING PROTEIN-RELATED-RELATED"/>
    <property type="match status" value="1"/>
</dbReference>
<dbReference type="Pfam" id="PF00078">
    <property type="entry name" value="RVT_1"/>
    <property type="match status" value="1"/>
</dbReference>
<protein>
    <submittedName>
        <fullName evidence="2">Ribonuclease H protein At1g65750 family</fullName>
    </submittedName>
</protein>
<dbReference type="OMA" id="LANIVWQ"/>
<dbReference type="InterPro" id="IPR000477">
    <property type="entry name" value="RT_dom"/>
</dbReference>
<evidence type="ECO:0000259" key="1">
    <source>
        <dbReference type="Pfam" id="PF00078"/>
    </source>
</evidence>
<proteinExistence type="predicted"/>
<dbReference type="STRING" id="3821.A0A151T2Z8"/>
<dbReference type="Gramene" id="C.cajan_15481.t">
    <property type="protein sequence ID" value="C.cajan_15481.t"/>
    <property type="gene ID" value="C.cajan_15481"/>
</dbReference>
<accession>A0A151T2Z8</accession>
<organism evidence="2 3">
    <name type="scientific">Cajanus cajan</name>
    <name type="common">Pigeon pea</name>
    <name type="synonym">Cajanus indicus</name>
    <dbReference type="NCBI Taxonomy" id="3821"/>
    <lineage>
        <taxon>Eukaryota</taxon>
        <taxon>Viridiplantae</taxon>
        <taxon>Streptophyta</taxon>
        <taxon>Embryophyta</taxon>
        <taxon>Tracheophyta</taxon>
        <taxon>Spermatophyta</taxon>
        <taxon>Magnoliopsida</taxon>
        <taxon>eudicotyledons</taxon>
        <taxon>Gunneridae</taxon>
        <taxon>Pentapetalae</taxon>
        <taxon>rosids</taxon>
        <taxon>fabids</taxon>
        <taxon>Fabales</taxon>
        <taxon>Fabaceae</taxon>
        <taxon>Papilionoideae</taxon>
        <taxon>50 kb inversion clade</taxon>
        <taxon>NPAAA clade</taxon>
        <taxon>indigoferoid/millettioid clade</taxon>
        <taxon>Phaseoleae</taxon>
        <taxon>Cajanus</taxon>
    </lineage>
</organism>
<gene>
    <name evidence="2" type="ORF">KK1_015925</name>
</gene>
<name>A0A151T2Z8_CAJCA</name>
<evidence type="ECO:0000313" key="2">
    <source>
        <dbReference type="EMBL" id="KYP61436.1"/>
    </source>
</evidence>
<dbReference type="PANTHER" id="PTHR33116:SF70">
    <property type="entry name" value="NON-LTR RETROELEMENT REVERSE TRANSCRIPTASE-LIKE PROTEIN"/>
    <property type="match status" value="1"/>
</dbReference>